<reference evidence="3 4" key="1">
    <citation type="journal article" date="2011" name="Nat. Biotechnol.">
        <title>Comparative genomic analysis of the thermophilic biomass-degrading fungi Myceliophthora thermophila and Thielavia terrestris.</title>
        <authorList>
            <person name="Berka R.M."/>
            <person name="Grigoriev I.V."/>
            <person name="Otillar R."/>
            <person name="Salamov A."/>
            <person name="Grimwood J."/>
            <person name="Reid I."/>
            <person name="Ishmael N."/>
            <person name="John T."/>
            <person name="Darmond C."/>
            <person name="Moisan M.-C."/>
            <person name="Henrissat B."/>
            <person name="Coutinho P.M."/>
            <person name="Lombard V."/>
            <person name="Natvig D.O."/>
            <person name="Lindquist E."/>
            <person name="Schmutz J."/>
            <person name="Lucas S."/>
            <person name="Harris P."/>
            <person name="Powlowski J."/>
            <person name="Bellemare A."/>
            <person name="Taylor D."/>
            <person name="Butler G."/>
            <person name="de Vries R.P."/>
            <person name="Allijn I.E."/>
            <person name="van den Brink J."/>
            <person name="Ushinsky S."/>
            <person name="Storms R."/>
            <person name="Powell A.J."/>
            <person name="Paulsen I.T."/>
            <person name="Elbourne L.D.H."/>
            <person name="Baker S.E."/>
            <person name="Magnuson J."/>
            <person name="LaBoissiere S."/>
            <person name="Clutterbuck A.J."/>
            <person name="Martinez D."/>
            <person name="Wogulis M."/>
            <person name="de Leon A.L."/>
            <person name="Rey M.W."/>
            <person name="Tsang A."/>
        </authorList>
    </citation>
    <scope>NUCLEOTIDE SEQUENCE [LARGE SCALE GENOMIC DNA]</scope>
    <source>
        <strain evidence="4">ATCC 38088 / NRRL 8126</strain>
    </source>
</reference>
<evidence type="ECO:0000259" key="2">
    <source>
        <dbReference type="Pfam" id="PF23584"/>
    </source>
</evidence>
<dbReference type="Pfam" id="PF23584">
    <property type="entry name" value="DUF7136"/>
    <property type="match status" value="1"/>
</dbReference>
<keyword evidence="4" id="KW-1185">Reference proteome</keyword>
<dbReference type="eggNOG" id="ENOG502SP4D">
    <property type="taxonomic scope" value="Eukaryota"/>
</dbReference>
<dbReference type="EMBL" id="CP003009">
    <property type="protein sequence ID" value="AEO62939.1"/>
    <property type="molecule type" value="Genomic_DNA"/>
</dbReference>
<evidence type="ECO:0000313" key="4">
    <source>
        <dbReference type="Proteomes" id="UP000008181"/>
    </source>
</evidence>
<dbReference type="OrthoDB" id="4490227at2759"/>
<dbReference type="KEGG" id="ttt:THITE_2107757"/>
<protein>
    <recommendedName>
        <fullName evidence="2">DUF7136 domain-containing protein</fullName>
    </recommendedName>
</protein>
<evidence type="ECO:0000313" key="3">
    <source>
        <dbReference type="EMBL" id="AEO62939.1"/>
    </source>
</evidence>
<dbReference type="InterPro" id="IPR055560">
    <property type="entry name" value="DUF7136"/>
</dbReference>
<proteinExistence type="predicted"/>
<feature type="domain" description="DUF7136" evidence="2">
    <location>
        <begin position="29"/>
        <end position="237"/>
    </location>
</feature>
<organism evidence="3 4">
    <name type="scientific">Thermothielavioides terrestris (strain ATCC 38088 / NRRL 8126)</name>
    <name type="common">Thielavia terrestris</name>
    <dbReference type="NCBI Taxonomy" id="578455"/>
    <lineage>
        <taxon>Eukaryota</taxon>
        <taxon>Fungi</taxon>
        <taxon>Dikarya</taxon>
        <taxon>Ascomycota</taxon>
        <taxon>Pezizomycotina</taxon>
        <taxon>Sordariomycetes</taxon>
        <taxon>Sordariomycetidae</taxon>
        <taxon>Sordariales</taxon>
        <taxon>Chaetomiaceae</taxon>
        <taxon>Thermothielavioides</taxon>
        <taxon>Thermothielavioides terrestris</taxon>
    </lineage>
</organism>
<dbReference type="GeneID" id="11517204"/>
<dbReference type="HOGENOM" id="CLU_058866_1_0_1"/>
<dbReference type="Proteomes" id="UP000008181">
    <property type="component" value="Chromosome 1"/>
</dbReference>
<name>G2QV52_THETT</name>
<keyword evidence="1" id="KW-0732">Signal</keyword>
<gene>
    <name evidence="3" type="ORF">THITE_2107757</name>
</gene>
<feature type="signal peptide" evidence="1">
    <location>
        <begin position="1"/>
        <end position="25"/>
    </location>
</feature>
<dbReference type="RefSeq" id="XP_003649275.1">
    <property type="nucleotide sequence ID" value="XM_003649227.1"/>
</dbReference>
<evidence type="ECO:0000256" key="1">
    <source>
        <dbReference type="SAM" id="SignalP"/>
    </source>
</evidence>
<accession>G2QV52</accession>
<sequence length="269" mass="29970">MHARRCRRLLCLGWSLLALPLWCRAQVALPATVEVDLIFPRKDIYTPAPVMPIVFAFQNPRVAASLWPGIFVRITQLGTNHSIGETSEYINGEIVFSYDDPFYWYWSTHLFNNTEGDWRLDWSLSTLNCSEDTTLDQPKGQFQTTSVFFTTKNGGKEPDLVADAATIENTCNETTGIAFNVTGILPQFPKLSLPWDGTGPPRNQCAVVPPTPPPAPQPCRVKFDVAAASSITTNLTCREEHHCPSGAVQVRVDRAAWFIAALPLVYFLL</sequence>
<dbReference type="AlphaFoldDB" id="G2QV52"/>
<feature type="chain" id="PRO_5003435944" description="DUF7136 domain-containing protein" evidence="1">
    <location>
        <begin position="26"/>
        <end position="269"/>
    </location>
</feature>